<gene>
    <name evidence="1" type="ORF">GL50581_2150</name>
</gene>
<dbReference type="OMA" id="VCPHEMK"/>
<name>C6LTQ5_GIAIB</name>
<proteinExistence type="predicted"/>
<reference evidence="1 2" key="1">
    <citation type="journal article" date="2009" name="PLoS Pathog.">
        <title>Draft genome sequencing of giardia intestinalis assemblage B isolate GS: is human giardiasis caused by two different species?</title>
        <authorList>
            <person name="Franzen O."/>
            <person name="Jerlstrom-Hultqvist J."/>
            <person name="Castro E."/>
            <person name="Sherwood E."/>
            <person name="Ankarklev J."/>
            <person name="Reiner D.S."/>
            <person name="Palm D."/>
            <person name="Andersson J.O."/>
            <person name="Andersson B."/>
            <person name="Svard S.G."/>
        </authorList>
    </citation>
    <scope>NUCLEOTIDE SEQUENCE [LARGE SCALE GENOMIC DNA]</scope>
    <source>
        <strain evidence="2">ATCC 50581 / GS clone H7</strain>
    </source>
</reference>
<evidence type="ECO:0000313" key="1">
    <source>
        <dbReference type="EMBL" id="EET00673.1"/>
    </source>
</evidence>
<accession>C6LTQ5</accession>
<dbReference type="EMBL" id="ACGJ01002272">
    <property type="protein sequence ID" value="EET00673.1"/>
    <property type="molecule type" value="Genomic_DNA"/>
</dbReference>
<dbReference type="VEuPathDB" id="GiardiaDB:GL50581_2150"/>
<comment type="caution">
    <text evidence="1">The sequence shown here is derived from an EMBL/GenBank/DDBJ whole genome shotgun (WGS) entry which is preliminary data.</text>
</comment>
<protein>
    <submittedName>
        <fullName evidence="1">Uncharacterized protein</fullName>
    </submittedName>
</protein>
<dbReference type="OrthoDB" id="10253580at2759"/>
<dbReference type="Proteomes" id="UP000002488">
    <property type="component" value="Unassembled WGS sequence"/>
</dbReference>
<evidence type="ECO:0000313" key="2">
    <source>
        <dbReference type="Proteomes" id="UP000002488"/>
    </source>
</evidence>
<sequence>MDSVIPTSFSRYPLAPDCKDTLIGVFPASDEGVFVVYESVLMYSRLTSIRPYIHQSSSPIVAATLLYPGTLLYMAEHSIYECHVTDSNLSTSVQLQLTDTYPSSEIFCIATSSAGLFAYCALRADNSLVIMIYEDECTSALPNLKHLCTVVHKTEMSPATLSHKLKASFDPSGLFLAVHISAEGNGSYLLILADASSSHFDVTFAKQLNFSSELRAQFKQELARDQAGWVPCSWRKLDRPMGFHGFTTNGRFLLMTCQPQLQPGPCTSSATEVHTGCCQTASASTMTCGCASATTVTQKYIPYEGRGIALESIEDVSWTPSSYMEEHGDLQWYKQFYGVPANFIDNLSFSANTMAIYPSSVCLYDPLVLRNPHIVFPLRTPNPNSQYIELVTVQGVRLNQGHHVLVLCRGQGFYCIAVYVTASYTWRLAAEIMVPCCSEIPIGTPSYVSENGRIFCVTSPHFLLATALSTALQQSFTGTFARIQDGMVVHTDMTSFTIPPPAYNTCILRTIEPLIAACIIQRRESSTYIAVLTRTKLCIILVSPFDSLALVSEAPAIAGDTSFKEQEMLIQSDSIVARVMKGNKKAHFLALNDLEDTGQRNVSYDIVTKEELLVDPFRSDQLQEHILTHTSSTLLEIDIISQLSDDLLRSILHCGGSPIIFPVALHEPTDVSTVESQSIAIQLLGTSIGYELVSVTLKIELTLVSDTCSLQSTVVFYNHEQSYEIPLSVPKFGISLEPFRRCFYLKGLVKEEERESDISIVSFSEFSSFYWVAHDTSAESTWLLFAVTRASPQLVVYLIDADASEHTYKPVYSCNIEPWSTILYATELSVVLYTARGYLDIKHPSKLSYFKAQSLLKQALSLNSSVEEILELCFESRLLLSSLDRGCALSETNIVAYFRLLLSSNPTLLLRALEAVVCPHEMKVYTAVTFERYNTTEKHEADFWARLVDWIFGNIELVKELSAHSYKNGEDLHAAYLKSLLRILQLHAIYHSGFTKGFGYQNRGGQERTFIELSAAFASAYIASPGVEGGPSLMMFVTHLASAATSYQMNLVQLLQATELYLFQQAHYVDMHIVADAMGLPISAVATSCLGLAEISFSKCRADPLLRACAYLAMVSAGIYTVYTQEDQVAFYGTHSSATFPFISSRALKYQHISIFAGLDITYYLISQILMLLNTKLDDGTIKEINPSIFRFAGWDREQIALGALHYFEDMLDSNMSLLIEVLPHYPLAECIVRMATLASTISVRVGTALLELFLPVCEKLKDRSMADQIYLLLDAIAMAIQLHFMTEPDQLGTGSEYEKNALALQTLQLKVCKEPKPELQTSMGIQHALTHLVFNALSPGVSIDPLRQTSAAYNAIKPESKIMSEILLDLKEIEASDALFKILYSLLAHNMLSADQVLQFLKSKLVTEGIQAMEAQIISQKLEINALHKQYQIVRAKMDACSEKHDNQTGKNTRLHQLDEKMKQKRGELDILTNQIHDNYKSFAMLLCFCFIV</sequence>
<organism evidence="1 2">
    <name type="scientific">Giardia intestinalis (strain ATCC 50581 / GS clone H7)</name>
    <name type="common">Giardia lamblia</name>
    <dbReference type="NCBI Taxonomy" id="598745"/>
    <lineage>
        <taxon>Eukaryota</taxon>
        <taxon>Metamonada</taxon>
        <taxon>Diplomonadida</taxon>
        <taxon>Hexamitidae</taxon>
        <taxon>Giardiinae</taxon>
        <taxon>Giardia</taxon>
    </lineage>
</organism>